<dbReference type="GeneID" id="25144521"/>
<reference evidence="4 5" key="1">
    <citation type="submission" date="2014-01" db="EMBL/GenBank/DDBJ databases">
        <authorList>
            <consortium name="DOE Joint Genome Institute"/>
            <person name="Anderson I."/>
            <person name="Huntemann M."/>
            <person name="Han J."/>
            <person name="Chen A."/>
            <person name="Kyrpides N."/>
            <person name="Mavromatis K."/>
            <person name="Markowitz V."/>
            <person name="Palaniappan K."/>
            <person name="Ivanova N."/>
            <person name="Schaumberg A."/>
            <person name="Pati A."/>
            <person name="Liolios K."/>
            <person name="Nordberg H.P."/>
            <person name="Cantor M.N."/>
            <person name="Hua S.X."/>
            <person name="Woyke T."/>
        </authorList>
    </citation>
    <scope>NUCLEOTIDE SEQUENCE [LARGE SCALE GENOMIC DNA]</scope>
    <source>
        <strain evidence="4 5">XH-48</strain>
    </source>
</reference>
<dbReference type="RefSeq" id="WP_084568920.1">
    <property type="nucleotide sequence ID" value="NZ_CP007055.1"/>
</dbReference>
<dbReference type="EMBL" id="CP007055">
    <property type="protein sequence ID" value="AHF98898.1"/>
    <property type="molecule type" value="Genomic_DNA"/>
</dbReference>
<keyword evidence="2" id="KW-0812">Transmembrane</keyword>
<proteinExistence type="predicted"/>
<dbReference type="KEGG" id="hlr:HALLA_08515"/>
<feature type="transmembrane region" description="Helical" evidence="2">
    <location>
        <begin position="174"/>
        <end position="194"/>
    </location>
</feature>
<gene>
    <name evidence="4" type="ORF">HALLA_08515</name>
</gene>
<evidence type="ECO:0000256" key="2">
    <source>
        <dbReference type="SAM" id="Phobius"/>
    </source>
</evidence>
<dbReference type="Pfam" id="PF24035">
    <property type="entry name" value="DUF7344"/>
    <property type="match status" value="1"/>
</dbReference>
<keyword evidence="5" id="KW-1185">Reference proteome</keyword>
<evidence type="ECO:0000313" key="4">
    <source>
        <dbReference type="EMBL" id="AHF98898.1"/>
    </source>
</evidence>
<feature type="compositionally biased region" description="Basic and acidic residues" evidence="1">
    <location>
        <begin position="1"/>
        <end position="12"/>
    </location>
</feature>
<feature type="domain" description="DUF7344" evidence="3">
    <location>
        <begin position="33"/>
        <end position="111"/>
    </location>
</feature>
<dbReference type="HOGENOM" id="CLU_093378_1_0_2"/>
<accession>W0JJX2</accession>
<evidence type="ECO:0000256" key="1">
    <source>
        <dbReference type="SAM" id="MobiDB-lite"/>
    </source>
</evidence>
<feature type="region of interest" description="Disordered" evidence="1">
    <location>
        <begin position="1"/>
        <end position="28"/>
    </location>
</feature>
<feature type="compositionally biased region" description="Polar residues" evidence="1">
    <location>
        <begin position="17"/>
        <end position="27"/>
    </location>
</feature>
<dbReference type="InterPro" id="IPR055768">
    <property type="entry name" value="DUF7344"/>
</dbReference>
<dbReference type="eggNOG" id="arCOG03828">
    <property type="taxonomic scope" value="Archaea"/>
</dbReference>
<name>W0JJX2_9EURY</name>
<organism evidence="4 5">
    <name type="scientific">Halostagnicola larsenii XH-48</name>
    <dbReference type="NCBI Taxonomy" id="797299"/>
    <lineage>
        <taxon>Archaea</taxon>
        <taxon>Methanobacteriati</taxon>
        <taxon>Methanobacteriota</taxon>
        <taxon>Stenosarchaea group</taxon>
        <taxon>Halobacteria</taxon>
        <taxon>Halobacteriales</taxon>
        <taxon>Natrialbaceae</taxon>
        <taxon>Halostagnicola</taxon>
    </lineage>
</organism>
<sequence>MTLQTDRPRTPEEANPSHPNATATSPLSRDAIFHLLQTSRRRETIRYLLEANGPVKMREVAEHVAAREHETTVEQLRSTERQRVYIPLYQSHLPKLDKNDVIDYDQSRGVISPGTHLELFRPYFEVSPRSSDDSNAESERPARPLVAGESAYYGTLTALAVSSVVASADDAFAIPDGVVLSIIGLLFASTILLFTRIGRIVPTRLDRIDRDDLPFTDQL</sequence>
<dbReference type="OrthoDB" id="331021at2157"/>
<dbReference type="STRING" id="797299.HALLA_08515"/>
<keyword evidence="2" id="KW-1133">Transmembrane helix</keyword>
<protein>
    <recommendedName>
        <fullName evidence="3">DUF7344 domain-containing protein</fullName>
    </recommendedName>
</protein>
<dbReference type="AlphaFoldDB" id="W0JJX2"/>
<feature type="transmembrane region" description="Helical" evidence="2">
    <location>
        <begin position="150"/>
        <end position="168"/>
    </location>
</feature>
<evidence type="ECO:0000313" key="5">
    <source>
        <dbReference type="Proteomes" id="UP000019024"/>
    </source>
</evidence>
<keyword evidence="2" id="KW-0472">Membrane</keyword>
<evidence type="ECO:0000259" key="3">
    <source>
        <dbReference type="Pfam" id="PF24035"/>
    </source>
</evidence>
<dbReference type="Proteomes" id="UP000019024">
    <property type="component" value="Chromosome"/>
</dbReference>